<organism evidence="2 3">
    <name type="scientific">Brevibacterium jeotgali</name>
    <dbReference type="NCBI Taxonomy" id="1262550"/>
    <lineage>
        <taxon>Bacteria</taxon>
        <taxon>Bacillati</taxon>
        <taxon>Actinomycetota</taxon>
        <taxon>Actinomycetes</taxon>
        <taxon>Micrococcales</taxon>
        <taxon>Brevibacteriaceae</taxon>
        <taxon>Brevibacterium</taxon>
    </lineage>
</organism>
<evidence type="ECO:0000313" key="2">
    <source>
        <dbReference type="EMBL" id="SMY12009.1"/>
    </source>
</evidence>
<dbReference type="SUPFAM" id="SSF51338">
    <property type="entry name" value="Composite domain of metallo-dependent hydrolases"/>
    <property type="match status" value="1"/>
</dbReference>
<dbReference type="SUPFAM" id="SSF51556">
    <property type="entry name" value="Metallo-dependent hydrolases"/>
    <property type="match status" value="1"/>
</dbReference>
<name>A0A2H1L558_9MICO</name>
<dbReference type="AlphaFoldDB" id="A0A2H1L558"/>
<dbReference type="Proteomes" id="UP000234462">
    <property type="component" value="Unassembled WGS sequence"/>
</dbReference>
<dbReference type="Gene3D" id="3.10.310.70">
    <property type="match status" value="1"/>
</dbReference>
<dbReference type="Gene3D" id="2.30.40.10">
    <property type="entry name" value="Urease, subunit C, domain 1"/>
    <property type="match status" value="1"/>
</dbReference>
<accession>A0A2H1L558</accession>
<protein>
    <recommendedName>
        <fullName evidence="1">Amidohydrolase 3 domain-containing protein</fullName>
    </recommendedName>
</protein>
<dbReference type="EMBL" id="FXZM01000007">
    <property type="protein sequence ID" value="SMY12009.1"/>
    <property type="molecule type" value="Genomic_DNA"/>
</dbReference>
<gene>
    <name evidence="2" type="ORF">BJEO58_01603</name>
</gene>
<dbReference type="InterPro" id="IPR011059">
    <property type="entry name" value="Metal-dep_hydrolase_composite"/>
</dbReference>
<evidence type="ECO:0000313" key="3">
    <source>
        <dbReference type="Proteomes" id="UP000234462"/>
    </source>
</evidence>
<dbReference type="InterPro" id="IPR032466">
    <property type="entry name" value="Metal_Hydrolase"/>
</dbReference>
<proteinExistence type="predicted"/>
<dbReference type="CDD" id="cd01300">
    <property type="entry name" value="YtcJ_like"/>
    <property type="match status" value="1"/>
</dbReference>
<dbReference type="Gene3D" id="3.20.20.140">
    <property type="entry name" value="Metal-dependent hydrolases"/>
    <property type="match status" value="1"/>
</dbReference>
<dbReference type="OrthoDB" id="3173428at2"/>
<feature type="domain" description="Amidohydrolase 3" evidence="1">
    <location>
        <begin position="62"/>
        <end position="549"/>
    </location>
</feature>
<reference evidence="3" key="1">
    <citation type="submission" date="2017-03" db="EMBL/GenBank/DDBJ databases">
        <authorList>
            <person name="Monnet C."/>
        </authorList>
    </citation>
    <scope>NUCLEOTIDE SEQUENCE [LARGE SCALE GENOMIC DNA]</scope>
    <source>
        <strain evidence="3">SJ5-8</strain>
    </source>
</reference>
<dbReference type="InterPro" id="IPR033932">
    <property type="entry name" value="YtcJ-like"/>
</dbReference>
<evidence type="ECO:0000259" key="1">
    <source>
        <dbReference type="Pfam" id="PF07969"/>
    </source>
</evidence>
<dbReference type="PANTHER" id="PTHR22642:SF2">
    <property type="entry name" value="PROTEIN LONG AFTER FAR-RED 3"/>
    <property type="match status" value="1"/>
</dbReference>
<dbReference type="PANTHER" id="PTHR22642">
    <property type="entry name" value="IMIDAZOLONEPROPIONASE"/>
    <property type="match status" value="1"/>
</dbReference>
<dbReference type="Pfam" id="PF07969">
    <property type="entry name" value="Amidohydro_3"/>
    <property type="match status" value="1"/>
</dbReference>
<dbReference type="InterPro" id="IPR013108">
    <property type="entry name" value="Amidohydro_3"/>
</dbReference>
<dbReference type="GO" id="GO:0016810">
    <property type="term" value="F:hydrolase activity, acting on carbon-nitrogen (but not peptide) bonds"/>
    <property type="evidence" value="ECO:0007669"/>
    <property type="project" value="InterPro"/>
</dbReference>
<keyword evidence="3" id="KW-1185">Reference proteome</keyword>
<dbReference type="RefSeq" id="WP_101588969.1">
    <property type="nucleotide sequence ID" value="NZ_FXZM01000007.1"/>
</dbReference>
<sequence length="559" mass="59781">MTAASAEPTVVYPARLVRTMDPAAPTAAAVAVRGDRFRAVGTVEELMQYPGAVLDERYAESVLLPGFVEAHSHAGTGNVWKGVYVGYVDRVDPHGAHWPGCTSIDDVVSRLQEADAAAEDPAAPLIAWGLDPIYFREEALTAAHLDRVSTTRPLCVNHASGHAYTVNTAALERCGVDDDSTTEGVGRGADGRLTGELHEFTAMALVSDIAAGNDLLSVDATALENFGQNAVNTGTTTVTDLGSKLLMDDAGVALYRDAVGEGFPARVDVFHFAAGVGPVSKTLAEDAKRLITLQESSTDSLRFGNVKLMLDGTLQGFTARVRAPGYYGDQSNGIWNVTPEEFHRAFETFHIAGLLVHVHCNGDQASQLFLDTLERILTDHPRPDHRHTCTHAQMATPAQYRRMAALGACANIFSNHIHQWGDQHMDLTMGPDRARRNNAAATATRLGVPISLHSDSPVTPLGPLTTAMHGVTRRTLTGRVMGEHERIDAETALTAVTIGGAYMLKRDAEVGSIEPGKLADLAVLAEDPLDTAPEDWAGIRILGTVVGGRHFGSNVQRNP</sequence>